<dbReference type="PROSITE" id="PS51257">
    <property type="entry name" value="PROKAR_LIPOPROTEIN"/>
    <property type="match status" value="1"/>
</dbReference>
<evidence type="ECO:0000313" key="3">
    <source>
        <dbReference type="Proteomes" id="UP001165498"/>
    </source>
</evidence>
<dbReference type="PANTHER" id="PTHR37530:SF1">
    <property type="entry name" value="OUTER MEMBRANE PROTEIN SLP"/>
    <property type="match status" value="1"/>
</dbReference>
<dbReference type="Pfam" id="PF03843">
    <property type="entry name" value="Slp"/>
    <property type="match status" value="1"/>
</dbReference>
<dbReference type="PANTHER" id="PTHR37530">
    <property type="entry name" value="OUTER MEMBRANE PROTEIN SLP"/>
    <property type="match status" value="1"/>
</dbReference>
<keyword evidence="3" id="KW-1185">Reference proteome</keyword>
<sequence length="162" mass="17439">MKSARLFPFSLCAALAGCTAAPVIVAPAGLSPALPYEVAAEPGRHNGAEVIWGGMILALENRENGTEVTILAYPLDRAQRPLPEAGSLGRFIILLPGYVERHDYPDGLFVSLSGRIAGTRTGQVGEHAYVFPLVEAAHVHRWPSGYQFDRVQWHIGVGVGIR</sequence>
<evidence type="ECO:0000313" key="2">
    <source>
        <dbReference type="EMBL" id="MCQ4166813.1"/>
    </source>
</evidence>
<accession>A0ABT1QX12</accession>
<feature type="chain" id="PRO_5045091762" evidence="1">
    <location>
        <begin position="21"/>
        <end position="162"/>
    </location>
</feature>
<dbReference type="InterPro" id="IPR004658">
    <property type="entry name" value="OMP_Slp"/>
</dbReference>
<dbReference type="Proteomes" id="UP001165498">
    <property type="component" value="Unassembled WGS sequence"/>
</dbReference>
<organism evidence="2 3">
    <name type="scientific">Tahibacter harae</name>
    <dbReference type="NCBI Taxonomy" id="2963937"/>
    <lineage>
        <taxon>Bacteria</taxon>
        <taxon>Pseudomonadati</taxon>
        <taxon>Pseudomonadota</taxon>
        <taxon>Gammaproteobacteria</taxon>
        <taxon>Lysobacterales</taxon>
        <taxon>Rhodanobacteraceae</taxon>
        <taxon>Tahibacter</taxon>
    </lineage>
</organism>
<reference evidence="2" key="1">
    <citation type="submission" date="2022-07" db="EMBL/GenBank/DDBJ databases">
        <title>Tahibacter sp., a new gammaproteobacterium isolated from the silt sample collected at pig farm.</title>
        <authorList>
            <person name="Chen H."/>
        </authorList>
    </citation>
    <scope>NUCLEOTIDE SEQUENCE</scope>
    <source>
        <strain evidence="2">P2K</strain>
    </source>
</reference>
<feature type="signal peptide" evidence="1">
    <location>
        <begin position="1"/>
        <end position="20"/>
    </location>
</feature>
<proteinExistence type="predicted"/>
<keyword evidence="2" id="KW-0449">Lipoprotein</keyword>
<gene>
    <name evidence="2" type="ORF">NM961_19035</name>
</gene>
<dbReference type="RefSeq" id="WP_255915999.1">
    <property type="nucleotide sequence ID" value="NZ_JANFQO010000021.1"/>
</dbReference>
<evidence type="ECO:0000256" key="1">
    <source>
        <dbReference type="SAM" id="SignalP"/>
    </source>
</evidence>
<keyword evidence="1" id="KW-0732">Signal</keyword>
<dbReference type="EMBL" id="JANFQO010000021">
    <property type="protein sequence ID" value="MCQ4166813.1"/>
    <property type="molecule type" value="Genomic_DNA"/>
</dbReference>
<protein>
    <submittedName>
        <fullName evidence="2">Slp family lipoprotein</fullName>
    </submittedName>
</protein>
<name>A0ABT1QX12_9GAMM</name>
<comment type="caution">
    <text evidence="2">The sequence shown here is derived from an EMBL/GenBank/DDBJ whole genome shotgun (WGS) entry which is preliminary data.</text>
</comment>